<feature type="region of interest" description="Disordered" evidence="1">
    <location>
        <begin position="120"/>
        <end position="278"/>
    </location>
</feature>
<feature type="region of interest" description="Disordered" evidence="1">
    <location>
        <begin position="297"/>
        <end position="334"/>
    </location>
</feature>
<feature type="compositionally biased region" description="Low complexity" evidence="1">
    <location>
        <begin position="157"/>
        <end position="193"/>
    </location>
</feature>
<gene>
    <name evidence="2" type="ORF">FA09DRAFT_358755</name>
</gene>
<evidence type="ECO:0000256" key="1">
    <source>
        <dbReference type="SAM" id="MobiDB-lite"/>
    </source>
</evidence>
<dbReference type="OrthoDB" id="3355573at2759"/>
<keyword evidence="3" id="KW-1185">Reference proteome</keyword>
<evidence type="ECO:0000313" key="3">
    <source>
        <dbReference type="Proteomes" id="UP000245946"/>
    </source>
</evidence>
<feature type="compositionally biased region" description="Polar residues" evidence="1">
    <location>
        <begin position="215"/>
        <end position="225"/>
    </location>
</feature>
<dbReference type="GeneID" id="37272548"/>
<proteinExistence type="predicted"/>
<feature type="compositionally biased region" description="Polar residues" evidence="1">
    <location>
        <begin position="363"/>
        <end position="374"/>
    </location>
</feature>
<name>A0A316ZGC9_9BASI</name>
<reference evidence="2 3" key="1">
    <citation type="journal article" date="2018" name="Mol. Biol. Evol.">
        <title>Broad Genomic Sampling Reveals a Smut Pathogenic Ancestry of the Fungal Clade Ustilaginomycotina.</title>
        <authorList>
            <person name="Kijpornyongpan T."/>
            <person name="Mondo S.J."/>
            <person name="Barry K."/>
            <person name="Sandor L."/>
            <person name="Lee J."/>
            <person name="Lipzen A."/>
            <person name="Pangilinan J."/>
            <person name="LaButti K."/>
            <person name="Hainaut M."/>
            <person name="Henrissat B."/>
            <person name="Grigoriev I.V."/>
            <person name="Spatafora J.W."/>
            <person name="Aime M.C."/>
        </authorList>
    </citation>
    <scope>NUCLEOTIDE SEQUENCE [LARGE SCALE GENOMIC DNA]</scope>
    <source>
        <strain evidence="2 3">MCA 4186</strain>
    </source>
</reference>
<organism evidence="2 3">
    <name type="scientific">Tilletiopsis washingtonensis</name>
    <dbReference type="NCBI Taxonomy" id="58919"/>
    <lineage>
        <taxon>Eukaryota</taxon>
        <taxon>Fungi</taxon>
        <taxon>Dikarya</taxon>
        <taxon>Basidiomycota</taxon>
        <taxon>Ustilaginomycotina</taxon>
        <taxon>Exobasidiomycetes</taxon>
        <taxon>Entylomatales</taxon>
        <taxon>Entylomatales incertae sedis</taxon>
        <taxon>Tilletiopsis</taxon>
    </lineage>
</organism>
<dbReference type="Proteomes" id="UP000245946">
    <property type="component" value="Unassembled WGS sequence"/>
</dbReference>
<feature type="region of interest" description="Disordered" evidence="1">
    <location>
        <begin position="346"/>
        <end position="384"/>
    </location>
</feature>
<dbReference type="AlphaFoldDB" id="A0A316ZGC9"/>
<feature type="compositionally biased region" description="Low complexity" evidence="1">
    <location>
        <begin position="242"/>
        <end position="271"/>
    </location>
</feature>
<sequence>MASSLASSSRAAMPAAAAAPAPVVRHGFVIPSIRLTPPDSRPAKSPECPEQDLSNTTLYVPLRTEEIGWEEGGVIWGGKRPVYAYPTVNLYGGDDDHVIGTYRGGPKGYSFFTITDPNFSAESSSDDCEEIAPPPRKAHDEPRPRRETSDEIESDRGSSSSSSSSRGRSSSRASDSASSASSSSTSSEAALPKTPLPLAPISTEALPKAPITDAICTSSPTNLNEGSIDEALSSAPASVCCSTPGSSAASSRRGSSSSDTDSGADTGATTPASPPCDAAVDKTIADLGAQLETRLSALSRADVDDEESSRPRKTMKLAGRVGGGDLEESSTAPLKDAARLSASFELDASAPGAQRTWPAGRGTSRQTAATSAFSGGSEYEANFV</sequence>
<evidence type="ECO:0000313" key="2">
    <source>
        <dbReference type="EMBL" id="PWN99982.1"/>
    </source>
</evidence>
<accession>A0A316ZGC9</accession>
<dbReference type="EMBL" id="KZ819286">
    <property type="protein sequence ID" value="PWN99982.1"/>
    <property type="molecule type" value="Genomic_DNA"/>
</dbReference>
<dbReference type="RefSeq" id="XP_025600261.1">
    <property type="nucleotide sequence ID" value="XM_025745004.1"/>
</dbReference>
<feature type="compositionally biased region" description="Basic and acidic residues" evidence="1">
    <location>
        <begin position="137"/>
        <end position="149"/>
    </location>
</feature>
<protein>
    <submittedName>
        <fullName evidence="2">Uncharacterized protein</fullName>
    </submittedName>
</protein>